<reference evidence="1 2" key="1">
    <citation type="journal article" date="2024" name="Plant Biotechnol. J.">
        <title>Genome and CRISPR/Cas9 system of a widespread forest tree (Populus alba) in the world.</title>
        <authorList>
            <person name="Liu Y.J."/>
            <person name="Jiang P.F."/>
            <person name="Han X.M."/>
            <person name="Li X.Y."/>
            <person name="Wang H.M."/>
            <person name="Wang Y.J."/>
            <person name="Wang X.X."/>
            <person name="Zeng Q.Y."/>
        </authorList>
    </citation>
    <scope>NUCLEOTIDE SEQUENCE [LARGE SCALE GENOMIC DNA]</scope>
    <source>
        <strain evidence="2">cv. PAL-ZL1</strain>
    </source>
</reference>
<keyword evidence="2" id="KW-1185">Reference proteome</keyword>
<dbReference type="EMBL" id="RCHU02000008">
    <property type="protein sequence ID" value="KAL3581366.1"/>
    <property type="molecule type" value="Genomic_DNA"/>
</dbReference>
<comment type="caution">
    <text evidence="1">The sequence shown here is derived from an EMBL/GenBank/DDBJ whole genome shotgun (WGS) entry which is preliminary data.</text>
</comment>
<gene>
    <name evidence="1" type="ORF">D5086_015698</name>
</gene>
<evidence type="ECO:0000313" key="1">
    <source>
        <dbReference type="EMBL" id="KAL3581366.1"/>
    </source>
</evidence>
<protein>
    <submittedName>
        <fullName evidence="1">Uncharacterized protein</fullName>
    </submittedName>
</protein>
<proteinExistence type="predicted"/>
<evidence type="ECO:0000313" key="2">
    <source>
        <dbReference type="Proteomes" id="UP000309997"/>
    </source>
</evidence>
<organism evidence="1 2">
    <name type="scientific">Populus alba</name>
    <name type="common">White poplar</name>
    <dbReference type="NCBI Taxonomy" id="43335"/>
    <lineage>
        <taxon>Eukaryota</taxon>
        <taxon>Viridiplantae</taxon>
        <taxon>Streptophyta</taxon>
        <taxon>Embryophyta</taxon>
        <taxon>Tracheophyta</taxon>
        <taxon>Spermatophyta</taxon>
        <taxon>Magnoliopsida</taxon>
        <taxon>eudicotyledons</taxon>
        <taxon>Gunneridae</taxon>
        <taxon>Pentapetalae</taxon>
        <taxon>rosids</taxon>
        <taxon>fabids</taxon>
        <taxon>Malpighiales</taxon>
        <taxon>Salicaceae</taxon>
        <taxon>Saliceae</taxon>
        <taxon>Populus</taxon>
    </lineage>
</organism>
<sequence length="476" mass="53765">MGILQEDVVVISKGEKPGESTVITVNCPDKAGLGCDLCRVILLFGLSICKGDGQTDGKWCYIVFWVVGKPSTRWNLLKQRLLEVCPSYFSTSEIDFYKPENQQPRPPDVFLLKFWCSYDYEGLLHDVTEVLCELELTIERVKVSTAPDGRVMDLFYITDTRELLRTKMRQEETIHYLKNVLGKALINCEIELAGPEFTACSQGSPFLPSAITEDMFSLELPNDHRSGFLAHNPVSVTVDNAFSPSHTLVKILCKDHKGLIYDITRTLKDYNIQISYGRFFASRKGNCEVDLFLMQADGKKIVDPNKQNALCSRLRMELLRPLRLAVVSRGPDTELLVANPVELSGRGRPLVFHDITLALKNLNTPIFSVEIGRHVIHDREWEVYRILLEGQLSMGDVRNLVDDPNVEASHAAEFLTVRSTSVLKFHLHQTSPQPSGFLVQSLVDYCSQCFEYLILIPGVFHVSCLKSDLNIFEFGL</sequence>
<name>A0ACC4BSJ3_POPAL</name>
<dbReference type="Proteomes" id="UP000309997">
    <property type="component" value="Unassembled WGS sequence"/>
</dbReference>
<accession>A0ACC4BSJ3</accession>